<evidence type="ECO:0000313" key="1">
    <source>
        <dbReference type="EMBL" id="KIX84602.1"/>
    </source>
</evidence>
<reference evidence="1 2" key="1">
    <citation type="journal article" date="2015" name="Genome Announc.">
        <title>Draft Genome Sequence of the Thermophile Thermus filiformis ATCC 43280, Producer of Carotenoid-(Di)glucoside-Branched Fatty Acid (Di)esters and Source of Hyperthermostable Enzymes of Biotechnological Interest.</title>
        <authorList>
            <person name="Mandelli F."/>
            <person name="Oliveira Ramires B."/>
            <person name="Couger M.B."/>
            <person name="Paixao D.A."/>
            <person name="Camilo C.M."/>
            <person name="Polikarpov I."/>
            <person name="Prade R."/>
            <person name="Riano-Pachon D.M."/>
            <person name="Squina F.M."/>
        </authorList>
    </citation>
    <scope>NUCLEOTIDE SEQUENCE [LARGE SCALE GENOMIC DNA]</scope>
    <source>
        <strain evidence="1 2">ATCC 43280</strain>
    </source>
</reference>
<dbReference type="OrthoDB" id="32597at2"/>
<dbReference type="RefSeq" id="WP_038061863.1">
    <property type="nucleotide sequence ID" value="NZ_JPSL02000038.1"/>
</dbReference>
<sequence length="85" mass="10088">MFWRRDPYLKPDGPQAFRVRVRTGSEVVELRISRTSELSPTEEGYYVRKVIVAPRSLERAVLELWLDRRGRFRRAEVEGGELLPW</sequence>
<protein>
    <submittedName>
        <fullName evidence="1">Uncharacterized protein</fullName>
    </submittedName>
</protein>
<gene>
    <name evidence="1" type="ORF">THFILI_04610</name>
</gene>
<comment type="caution">
    <text evidence="1">The sequence shown here is derived from an EMBL/GenBank/DDBJ whole genome shotgun (WGS) entry which is preliminary data.</text>
</comment>
<dbReference type="AlphaFoldDB" id="A0A0D6XAA9"/>
<accession>A0A0D6XAA9</accession>
<name>A0A0D6XAA9_THEFI</name>
<dbReference type="STRING" id="276.THFILI_04610"/>
<dbReference type="EMBL" id="JPSL02000038">
    <property type="protein sequence ID" value="KIX84602.1"/>
    <property type="molecule type" value="Genomic_DNA"/>
</dbReference>
<keyword evidence="2" id="KW-1185">Reference proteome</keyword>
<dbReference type="Proteomes" id="UP000030364">
    <property type="component" value="Unassembled WGS sequence"/>
</dbReference>
<evidence type="ECO:0000313" key="2">
    <source>
        <dbReference type="Proteomes" id="UP000030364"/>
    </source>
</evidence>
<proteinExistence type="predicted"/>
<organism evidence="1 2">
    <name type="scientific">Thermus filiformis</name>
    <dbReference type="NCBI Taxonomy" id="276"/>
    <lineage>
        <taxon>Bacteria</taxon>
        <taxon>Thermotogati</taxon>
        <taxon>Deinococcota</taxon>
        <taxon>Deinococci</taxon>
        <taxon>Thermales</taxon>
        <taxon>Thermaceae</taxon>
        <taxon>Thermus</taxon>
    </lineage>
</organism>